<dbReference type="PANTHER" id="PTHR34408">
    <property type="entry name" value="FAMILY PROTEIN, PUTATIVE-RELATED"/>
    <property type="match status" value="1"/>
</dbReference>
<dbReference type="OrthoDB" id="961266at2"/>
<dbReference type="Gene3D" id="1.10.530.10">
    <property type="match status" value="1"/>
</dbReference>
<accession>A0A4Y8L328</accession>
<dbReference type="GO" id="GO:0016998">
    <property type="term" value="P:cell wall macromolecule catabolic process"/>
    <property type="evidence" value="ECO:0007669"/>
    <property type="project" value="InterPro"/>
</dbReference>
<protein>
    <submittedName>
        <fullName evidence="2">Glycoside hydrolase family 19 protein</fullName>
    </submittedName>
</protein>
<gene>
    <name evidence="2" type="ORF">E2605_14795</name>
</gene>
<reference evidence="2 3" key="1">
    <citation type="submission" date="2019-03" db="EMBL/GenBank/DDBJ databases">
        <title>San Antonio Military Medical Center submission to MRSN (WRAIR), pending publication.</title>
        <authorList>
            <person name="Blyth D.M."/>
            <person name="Mccarthy S.L."/>
            <person name="Schall S.E."/>
            <person name="Stam J.A."/>
            <person name="Ong A.C."/>
            <person name="Mcgann P.T."/>
        </authorList>
    </citation>
    <scope>NUCLEOTIDE SEQUENCE [LARGE SCALE GENOMIC DNA]</scope>
    <source>
        <strain evidence="2 3">MRSN571793</strain>
    </source>
</reference>
<dbReference type="InterPro" id="IPR000726">
    <property type="entry name" value="Glyco_hydro_19_cat"/>
</dbReference>
<dbReference type="EMBL" id="SOML01000010">
    <property type="protein sequence ID" value="TFD94638.1"/>
    <property type="molecule type" value="Genomic_DNA"/>
</dbReference>
<keyword evidence="3" id="KW-1185">Reference proteome</keyword>
<dbReference type="Proteomes" id="UP000297861">
    <property type="component" value="Unassembled WGS sequence"/>
</dbReference>
<evidence type="ECO:0000259" key="1">
    <source>
        <dbReference type="Pfam" id="PF00182"/>
    </source>
</evidence>
<evidence type="ECO:0000313" key="3">
    <source>
        <dbReference type="Proteomes" id="UP000297861"/>
    </source>
</evidence>
<keyword evidence="2" id="KW-0378">Hydrolase</keyword>
<evidence type="ECO:0000313" key="2">
    <source>
        <dbReference type="EMBL" id="TFD94638.1"/>
    </source>
</evidence>
<comment type="caution">
    <text evidence="2">The sequence shown here is derived from an EMBL/GenBank/DDBJ whole genome shotgun (WGS) entry which is preliminary data.</text>
</comment>
<dbReference type="RefSeq" id="WP_134437047.1">
    <property type="nucleotide sequence ID" value="NZ_SOML01000010.1"/>
</dbReference>
<name>A0A4Y8L328_9BACT</name>
<proteinExistence type="predicted"/>
<dbReference type="InterPro" id="IPR023346">
    <property type="entry name" value="Lysozyme-like_dom_sf"/>
</dbReference>
<dbReference type="GO" id="GO:0004568">
    <property type="term" value="F:chitinase activity"/>
    <property type="evidence" value="ECO:0007669"/>
    <property type="project" value="InterPro"/>
</dbReference>
<dbReference type="Pfam" id="PF00182">
    <property type="entry name" value="Glyco_hydro_19"/>
    <property type="match status" value="1"/>
</dbReference>
<dbReference type="AlphaFoldDB" id="A0A4Y8L328"/>
<sequence length="176" mass="20194">MQISNEQLKRIYPYSIQANRDKYLPFINQYAQAYKVNTYEAICAFLAQIGHESGQLKYVEELATGKAYEGRRALGNTFKGDGVRYKGRGLIQITGRANYTLLSKDLGIDFVANPQLLIEPQNAVLSAFWYWNKHNLNKYATLKEEDFKTITRKINGGLNGYSDRVNIWNKAKEVLK</sequence>
<dbReference type="PANTHER" id="PTHR34408:SF1">
    <property type="entry name" value="GLYCOSYL HYDROLASE FAMILY 19 DOMAIN-CONTAINING PROTEIN HI_1415"/>
    <property type="match status" value="1"/>
</dbReference>
<dbReference type="GO" id="GO:0006032">
    <property type="term" value="P:chitin catabolic process"/>
    <property type="evidence" value="ECO:0007669"/>
    <property type="project" value="InterPro"/>
</dbReference>
<dbReference type="InterPro" id="IPR052354">
    <property type="entry name" value="Cell_Wall_Dynamics_Protein"/>
</dbReference>
<organism evidence="2 3">
    <name type="scientific">Dysgonomonas capnocytophagoides</name>
    <dbReference type="NCBI Taxonomy" id="45254"/>
    <lineage>
        <taxon>Bacteria</taxon>
        <taxon>Pseudomonadati</taxon>
        <taxon>Bacteroidota</taxon>
        <taxon>Bacteroidia</taxon>
        <taxon>Bacteroidales</taxon>
        <taxon>Dysgonomonadaceae</taxon>
        <taxon>Dysgonomonas</taxon>
    </lineage>
</organism>
<feature type="domain" description="Glycoside hydrolase family 19 catalytic" evidence="1">
    <location>
        <begin position="42"/>
        <end position="138"/>
    </location>
</feature>
<dbReference type="SUPFAM" id="SSF53955">
    <property type="entry name" value="Lysozyme-like"/>
    <property type="match status" value="1"/>
</dbReference>